<dbReference type="EMBL" id="VEPZ02000112">
    <property type="protein sequence ID" value="KAE8733379.1"/>
    <property type="molecule type" value="Genomic_DNA"/>
</dbReference>
<protein>
    <submittedName>
        <fullName evidence="6">Subtilisin-like serine endopeptidase family protein, putative isoform 2</fullName>
    </submittedName>
</protein>
<evidence type="ECO:0000256" key="2">
    <source>
        <dbReference type="ARBA" id="ARBA00022729"/>
    </source>
</evidence>
<feature type="domain" description="Subtilisin-like protease fibronectin type-III" evidence="5">
    <location>
        <begin position="452"/>
        <end position="550"/>
    </location>
</feature>
<dbReference type="PANTHER" id="PTHR10795">
    <property type="entry name" value="PROPROTEIN CONVERTASE SUBTILISIN/KEXIN"/>
    <property type="match status" value="1"/>
</dbReference>
<sequence length="563" mass="60483">MDLLLSSLMKRQRNLQVNGFNGVVSVFPNRVYHVQTTGSWDFMGFNQTVKRNATGESNVIIGVVDTGIWPELDSFSDDGFGPPPKKWKGSCKGGLYFTCTSKHISKLIGARVYISDSARDTKGTASTAAGNMVANTSFYGLVEGTARGGVPSARIAAYKVCGDSGCSAAYILAAFYDAIADGVDLLTVSLGAGASSDFYLDPIAIGAFHAAEKGILVMQSAGNFGEPELAEGAAPWMLSVAASTTDGLFIDKVVLGNGKTLTGFSVNSFSLDRKKVPLIYGHPATITCDESGARECFTGCLNKTLVKNKIVPDISTPGVNILAAYSPYAPPSSTETDERSVKYNILSGTSCLALMLLLWLHMLKHFSLIGLPQPSNLLSLLLVTFRCNTSQLLLACSSDLTIAFFSLFMIASPMDPLRNPDVEFGYGEDNIRKISGTNTTCPKNSTKMLLRNFNYPTFAAQVKPGGSFTVNFRRKVTTVGVATSTYNATIFSNSKLDIKVIRQVLSFTSLKEKKPFNVTVKGKAPVESSIESASLTWSDGIHKVRSPIVIHTYKNSPKGKSHD</sequence>
<comment type="similarity">
    <text evidence="1 3">Belongs to the peptidase S8 family.</text>
</comment>
<dbReference type="AlphaFoldDB" id="A0A6A3D274"/>
<accession>A0A6A3D274</accession>
<dbReference type="InterPro" id="IPR045051">
    <property type="entry name" value="SBT"/>
</dbReference>
<dbReference type="PROSITE" id="PS51892">
    <property type="entry name" value="SUBTILASE"/>
    <property type="match status" value="1"/>
</dbReference>
<evidence type="ECO:0000259" key="5">
    <source>
        <dbReference type="Pfam" id="PF17766"/>
    </source>
</evidence>
<reference evidence="6" key="1">
    <citation type="submission" date="2019-09" db="EMBL/GenBank/DDBJ databases">
        <title>Draft genome information of white flower Hibiscus syriacus.</title>
        <authorList>
            <person name="Kim Y.-M."/>
        </authorList>
    </citation>
    <scope>NUCLEOTIDE SEQUENCE [LARGE SCALE GENOMIC DNA]</scope>
    <source>
        <strain evidence="6">YM2019G1</strain>
    </source>
</reference>
<comment type="caution">
    <text evidence="3">Lacks conserved residue(s) required for the propagation of feature annotation.</text>
</comment>
<dbReference type="GO" id="GO:0004252">
    <property type="term" value="F:serine-type endopeptidase activity"/>
    <property type="evidence" value="ECO:0007669"/>
    <property type="project" value="InterPro"/>
</dbReference>
<organism evidence="6 7">
    <name type="scientific">Hibiscus syriacus</name>
    <name type="common">Rose of Sharon</name>
    <dbReference type="NCBI Taxonomy" id="106335"/>
    <lineage>
        <taxon>Eukaryota</taxon>
        <taxon>Viridiplantae</taxon>
        <taxon>Streptophyta</taxon>
        <taxon>Embryophyta</taxon>
        <taxon>Tracheophyta</taxon>
        <taxon>Spermatophyta</taxon>
        <taxon>Magnoliopsida</taxon>
        <taxon>eudicotyledons</taxon>
        <taxon>Gunneridae</taxon>
        <taxon>Pentapetalae</taxon>
        <taxon>rosids</taxon>
        <taxon>malvids</taxon>
        <taxon>Malvales</taxon>
        <taxon>Malvaceae</taxon>
        <taxon>Malvoideae</taxon>
        <taxon>Hibiscus</taxon>
    </lineage>
</organism>
<keyword evidence="2" id="KW-0732">Signal</keyword>
<name>A0A6A3D274_HIBSY</name>
<comment type="caution">
    <text evidence="6">The sequence shown here is derived from an EMBL/GenBank/DDBJ whole genome shotgun (WGS) entry which is preliminary data.</text>
</comment>
<dbReference type="Pfam" id="PF17766">
    <property type="entry name" value="fn3_6"/>
    <property type="match status" value="1"/>
</dbReference>
<evidence type="ECO:0000256" key="3">
    <source>
        <dbReference type="PROSITE-ProRule" id="PRU01240"/>
    </source>
</evidence>
<dbReference type="Proteomes" id="UP000436088">
    <property type="component" value="Unassembled WGS sequence"/>
</dbReference>
<keyword evidence="7" id="KW-1185">Reference proteome</keyword>
<evidence type="ECO:0000313" key="6">
    <source>
        <dbReference type="EMBL" id="KAE8733379.1"/>
    </source>
</evidence>
<evidence type="ECO:0000256" key="1">
    <source>
        <dbReference type="ARBA" id="ARBA00011073"/>
    </source>
</evidence>
<proteinExistence type="inferred from homology"/>
<evidence type="ECO:0000313" key="7">
    <source>
        <dbReference type="Proteomes" id="UP000436088"/>
    </source>
</evidence>
<gene>
    <name evidence="6" type="ORF">F3Y22_tig00001311pilonHSYRG00002</name>
</gene>
<dbReference type="Pfam" id="PF00082">
    <property type="entry name" value="Peptidase_S8"/>
    <property type="match status" value="1"/>
</dbReference>
<dbReference type="InterPro" id="IPR041469">
    <property type="entry name" value="Subtilisin-like_FN3"/>
</dbReference>
<dbReference type="SUPFAM" id="SSF52743">
    <property type="entry name" value="Subtilisin-like"/>
    <property type="match status" value="1"/>
</dbReference>
<evidence type="ECO:0000259" key="4">
    <source>
        <dbReference type="Pfam" id="PF00082"/>
    </source>
</evidence>
<dbReference type="InterPro" id="IPR000209">
    <property type="entry name" value="Peptidase_S8/S53_dom"/>
</dbReference>
<dbReference type="Gene3D" id="3.40.50.200">
    <property type="entry name" value="Peptidase S8/S53 domain"/>
    <property type="match status" value="1"/>
</dbReference>
<feature type="domain" description="Peptidase S8/S53" evidence="4">
    <location>
        <begin position="57"/>
        <end position="350"/>
    </location>
</feature>
<dbReference type="GO" id="GO:0006508">
    <property type="term" value="P:proteolysis"/>
    <property type="evidence" value="ECO:0007669"/>
    <property type="project" value="InterPro"/>
</dbReference>
<dbReference type="CDD" id="cd02120">
    <property type="entry name" value="PA_subtilisin_like"/>
    <property type="match status" value="1"/>
</dbReference>
<dbReference type="Gene3D" id="2.60.40.2310">
    <property type="match status" value="1"/>
</dbReference>
<dbReference type="InterPro" id="IPR036852">
    <property type="entry name" value="Peptidase_S8/S53_dom_sf"/>
</dbReference>